<reference evidence="1" key="1">
    <citation type="submission" date="2018-10" db="EMBL/GenBank/DDBJ databases">
        <title>Iterative Subtractive Binning of Freshwater Chronoseries Metagenomes Recovers Nearly Complete Genomes from over Four Hundred Novel Species.</title>
        <authorList>
            <person name="Rodriguez-R L.M."/>
            <person name="Tsementzi D."/>
            <person name="Luo C."/>
            <person name="Konstantinidis K.T."/>
        </authorList>
    </citation>
    <scope>NUCLEOTIDE SEQUENCE</scope>
    <source>
        <strain evidence="1">WB5_2A_028</strain>
    </source>
</reference>
<sequence>MTRSSKGLRETDSGFFESSESIAREAALSEAESSVGNLRFDSEKVGAHSGVERSDEQYETHFFETSLTGYQDWRWAVTLAFVDESSQPTVCDVVLLPGPDALLPPQWIPYHERVLPEDVLPGTVVPTSADDARLVPGYAALPADEELDATQLWELGLGRVRILSPIGRDMASDRWIAGEYGPDAEFAKSAPKACASCAFFLPIAGSLRNAFGVCANGISPADGHVVAVNYGCGAHSEALVH</sequence>
<dbReference type="AlphaFoldDB" id="A0A965LKR5"/>
<proteinExistence type="predicted"/>
<name>A0A965LKR5_9PROT</name>
<protein>
    <submittedName>
        <fullName evidence="1">DUF3027 domain-containing protein</fullName>
    </submittedName>
</protein>
<evidence type="ECO:0000313" key="2">
    <source>
        <dbReference type="Proteomes" id="UP000740727"/>
    </source>
</evidence>
<dbReference type="InterPro" id="IPR021391">
    <property type="entry name" value="DUF3027"/>
</dbReference>
<accession>A0A965LKR5</accession>
<dbReference type="Proteomes" id="UP000740727">
    <property type="component" value="Unassembled WGS sequence"/>
</dbReference>
<dbReference type="EMBL" id="RFXN01000015">
    <property type="protein sequence ID" value="NBR93639.1"/>
    <property type="molecule type" value="Genomic_DNA"/>
</dbReference>
<comment type="caution">
    <text evidence="1">The sequence shown here is derived from an EMBL/GenBank/DDBJ whole genome shotgun (WGS) entry which is preliminary data.</text>
</comment>
<dbReference type="Pfam" id="PF11228">
    <property type="entry name" value="DUF3027"/>
    <property type="match status" value="1"/>
</dbReference>
<evidence type="ECO:0000313" key="1">
    <source>
        <dbReference type="EMBL" id="NBR93639.1"/>
    </source>
</evidence>
<gene>
    <name evidence="1" type="ORF">EBT44_02135</name>
</gene>
<organism evidence="1 2">
    <name type="scientific">Candidatus Fonsibacter lacus</name>
    <dbReference type="NCBI Taxonomy" id="2576439"/>
    <lineage>
        <taxon>Bacteria</taxon>
        <taxon>Pseudomonadati</taxon>
        <taxon>Pseudomonadota</taxon>
        <taxon>Alphaproteobacteria</taxon>
        <taxon>Candidatus Pelagibacterales</taxon>
        <taxon>Candidatus Pelagibacterales incertae sedis</taxon>
        <taxon>Candidatus Fonsibacter</taxon>
    </lineage>
</organism>